<sequence length="465" mass="50427">MNPFFNVLTTKSEVLPLMVLVQSSKFSLPSSSPQTTSFLLEPNSLSLALMHSDSSLSLFPSLPFPSPFSLLSKPQTLIPPPSSSFSFLLLHHHHLPHPRVLFLVAAPHKGGSQILFRFYILNSNNGFSKAQVVCNQKGLGFDSKFGVLVDVNHGVSIKIVGSINFFAMYSVSNRKVWVFALKPIGDGDGVGDAVKLMRCAVIDCCLPVWSISISFGYLILGEDNGVRVFNLRHLVKGNVKRVKSSNSNGNLDSNGRLDSKGLRLPNGVIGGDRHCGSTACNGLLDGKIDKHCVSVKNRSVRCRQDSGEGGAIFVAFKSKEVEISKSTAKAVSIQALSPKKFMILDSTGDLHILCLSNPVGGSNIRSNLMHLPQSMKVQKLAVLPDISSRIQTFWISDGFHSVHMMTASETDPVIENDGEESKEKLMQISVIQAIFAGEKIQDLVPLAANAFLILGQGTVWAYAIP</sequence>
<keyword evidence="2" id="KW-1185">Reference proteome</keyword>
<dbReference type="Proteomes" id="UP000091857">
    <property type="component" value="Chromosome 1"/>
</dbReference>
<reference evidence="2" key="1">
    <citation type="journal article" date="2016" name="Nat. Biotechnol.">
        <title>Sequencing wild and cultivated cassava and related species reveals extensive interspecific hybridization and genetic diversity.</title>
        <authorList>
            <person name="Bredeson J.V."/>
            <person name="Lyons J.B."/>
            <person name="Prochnik S.E."/>
            <person name="Wu G.A."/>
            <person name="Ha C.M."/>
            <person name="Edsinger-Gonzales E."/>
            <person name="Grimwood J."/>
            <person name="Schmutz J."/>
            <person name="Rabbi I.Y."/>
            <person name="Egesi C."/>
            <person name="Nauluvula P."/>
            <person name="Lebot V."/>
            <person name="Ndunguru J."/>
            <person name="Mkamilo G."/>
            <person name="Bart R.S."/>
            <person name="Setter T.L."/>
            <person name="Gleadow R.M."/>
            <person name="Kulakow P."/>
            <person name="Ferguson M.E."/>
            <person name="Rounsley S."/>
            <person name="Rokhsar D.S."/>
        </authorList>
    </citation>
    <scope>NUCLEOTIDE SEQUENCE [LARGE SCALE GENOMIC DNA]</scope>
    <source>
        <strain evidence="2">cv. AM560-2</strain>
    </source>
</reference>
<evidence type="ECO:0000313" key="2">
    <source>
        <dbReference type="Proteomes" id="UP000091857"/>
    </source>
</evidence>
<proteinExistence type="predicted"/>
<comment type="caution">
    <text evidence="1">The sequence shown here is derived from an EMBL/GenBank/DDBJ whole genome shotgun (WGS) entry which is preliminary data.</text>
</comment>
<protein>
    <submittedName>
        <fullName evidence="1">Uncharacterized protein</fullName>
    </submittedName>
</protein>
<gene>
    <name evidence="1" type="ORF">MANES_01G108100v8</name>
</gene>
<evidence type="ECO:0000313" key="1">
    <source>
        <dbReference type="EMBL" id="KAG8662464.1"/>
    </source>
</evidence>
<name>A0ACB7IBN4_MANES</name>
<organism evidence="1 2">
    <name type="scientific">Manihot esculenta</name>
    <name type="common">Cassava</name>
    <name type="synonym">Jatropha manihot</name>
    <dbReference type="NCBI Taxonomy" id="3983"/>
    <lineage>
        <taxon>Eukaryota</taxon>
        <taxon>Viridiplantae</taxon>
        <taxon>Streptophyta</taxon>
        <taxon>Embryophyta</taxon>
        <taxon>Tracheophyta</taxon>
        <taxon>Spermatophyta</taxon>
        <taxon>Magnoliopsida</taxon>
        <taxon>eudicotyledons</taxon>
        <taxon>Gunneridae</taxon>
        <taxon>Pentapetalae</taxon>
        <taxon>rosids</taxon>
        <taxon>fabids</taxon>
        <taxon>Malpighiales</taxon>
        <taxon>Euphorbiaceae</taxon>
        <taxon>Crotonoideae</taxon>
        <taxon>Manihoteae</taxon>
        <taxon>Manihot</taxon>
    </lineage>
</organism>
<dbReference type="EMBL" id="CM004387">
    <property type="protein sequence ID" value="KAG8662464.1"/>
    <property type="molecule type" value="Genomic_DNA"/>
</dbReference>
<accession>A0ACB7IBN4</accession>